<dbReference type="InterPro" id="IPR046083">
    <property type="entry name" value="DUF6101"/>
</dbReference>
<evidence type="ECO:0000313" key="3">
    <source>
        <dbReference type="Proteomes" id="UP000008130"/>
    </source>
</evidence>
<dbReference type="HOGENOM" id="CLU_096801_1_0_5"/>
<name>F2J001_POLGS</name>
<gene>
    <name evidence="2" type="ordered locus">SL003B_3414</name>
</gene>
<accession>F2J001</accession>
<keyword evidence="3" id="KW-1185">Reference proteome</keyword>
<evidence type="ECO:0000313" key="2">
    <source>
        <dbReference type="EMBL" id="ADZ71836.1"/>
    </source>
</evidence>
<proteinExistence type="predicted"/>
<dbReference type="OrthoDB" id="8449893at2"/>
<organism evidence="2 3">
    <name type="scientific">Polymorphum gilvum (strain LMG 25793 / CGMCC 1.9160 / SL003B-26A1)</name>
    <dbReference type="NCBI Taxonomy" id="991905"/>
    <lineage>
        <taxon>Bacteria</taxon>
        <taxon>Pseudomonadati</taxon>
        <taxon>Pseudomonadota</taxon>
        <taxon>Alphaproteobacteria</taxon>
        <taxon>Rhodobacterales</taxon>
        <taxon>Paracoccaceae</taxon>
        <taxon>Polymorphum</taxon>
    </lineage>
</organism>
<protein>
    <submittedName>
        <fullName evidence="2">Uncharacterized protein</fullName>
    </submittedName>
</protein>
<dbReference type="eggNOG" id="ENOG5032YZE">
    <property type="taxonomic scope" value="Bacteria"/>
</dbReference>
<dbReference type="AlphaFoldDB" id="F2J001"/>
<dbReference type="Proteomes" id="UP000008130">
    <property type="component" value="Chromosome"/>
</dbReference>
<feature type="compositionally biased region" description="Basic and acidic residues" evidence="1">
    <location>
        <begin position="155"/>
        <end position="165"/>
    </location>
</feature>
<dbReference type="Pfam" id="PF19596">
    <property type="entry name" value="DUF6101"/>
    <property type="match status" value="1"/>
</dbReference>
<reference evidence="2 3" key="1">
    <citation type="journal article" date="2011" name="J. Bacteriol.">
        <title>Complete genome sequence of Polymorphum gilvum SL003B-26A1T, a crude oil-degrading bacterium from oil-polluted saline soil.</title>
        <authorList>
            <person name="Li S.G."/>
            <person name="Tang Y.Q."/>
            <person name="Nie Y."/>
            <person name="Cai M."/>
            <person name="Wu X.L."/>
        </authorList>
    </citation>
    <scope>NUCLEOTIDE SEQUENCE [LARGE SCALE GENOMIC DNA]</scope>
    <source>
        <strain evidence="3">LMG 25793 / CGMCC 1.9160 / SL003B-26A1</strain>
    </source>
</reference>
<evidence type="ECO:0000256" key="1">
    <source>
        <dbReference type="SAM" id="MobiDB-lite"/>
    </source>
</evidence>
<dbReference type="EMBL" id="CP002568">
    <property type="protein sequence ID" value="ADZ71836.1"/>
    <property type="molecule type" value="Genomic_DNA"/>
</dbReference>
<sequence>MPGPPNGGAAQVPARVYLDRDMAIIKRPLAGLPLTLVVPVGVFEGVAVEIVPGAVPGTLSARLFLRHPDPALSVTLRETDTAEALAGDWADWAEALALPLLVCEPDGSVTRVDRRAGCSAGRPLPRRKIMALTGRRPRFLNRRKTGGPAHGQPVHRGEREIIARH</sequence>
<dbReference type="STRING" id="991905.SL003B_3414"/>
<dbReference type="KEGG" id="pgv:SL003B_3414"/>
<feature type="region of interest" description="Disordered" evidence="1">
    <location>
        <begin position="140"/>
        <end position="165"/>
    </location>
</feature>
<dbReference type="PATRIC" id="fig|991905.3.peg.3521"/>